<accession>A0ABV7I7L4</accession>
<proteinExistence type="predicted"/>
<reference evidence="2" key="1">
    <citation type="journal article" date="2019" name="Int. J. Syst. Evol. Microbiol.">
        <title>The Global Catalogue of Microorganisms (GCM) 10K type strain sequencing project: providing services to taxonomists for standard genome sequencing and annotation.</title>
        <authorList>
            <consortium name="The Broad Institute Genomics Platform"/>
            <consortium name="The Broad Institute Genome Sequencing Center for Infectious Disease"/>
            <person name="Wu L."/>
            <person name="Ma J."/>
        </authorList>
    </citation>
    <scope>NUCLEOTIDE SEQUENCE [LARGE SCALE GENOMIC DNA]</scope>
    <source>
        <strain evidence="2">KCTC 52239</strain>
    </source>
</reference>
<gene>
    <name evidence="1" type="ORF">ACFOD7_00885</name>
</gene>
<dbReference type="EMBL" id="JBHRTE010000004">
    <property type="protein sequence ID" value="MFC3166602.1"/>
    <property type="molecule type" value="Genomic_DNA"/>
</dbReference>
<evidence type="ECO:0000313" key="2">
    <source>
        <dbReference type="Proteomes" id="UP001595557"/>
    </source>
</evidence>
<protein>
    <submittedName>
        <fullName evidence="1">Uncharacterized protein</fullName>
    </submittedName>
</protein>
<sequence length="311" mass="33002">MRQSAHSVAKDFPGHVRIARDIGALYAADAAAPYARPDLLILEKGLWSEALAAAFATKSWPIDLVESLDLPKGHHWMFARSDAQDPTGYDPPLSSADLRVLRAAAGIERPARGNIRCTWWIRRYDRRTSSDGDASFFDRISEAGSVRGPVARALLDAIRSLQAAAASAGGLLLVEQITIVLAKDASAPLATLTPRLHADEYYGRRETAIAALLERGWSPWGGAMFLPTLRMSDLDSAGPIGLDELDVAAAGAPILIPGSGDVLLYDGMIGPHGQVDRGLGTPHISADIAGLSARLVVLMRHASPPAPAGQA</sequence>
<dbReference type="RefSeq" id="WP_377706563.1">
    <property type="nucleotide sequence ID" value="NZ_JBHRTE010000004.1"/>
</dbReference>
<comment type="caution">
    <text evidence="1">The sequence shown here is derived from an EMBL/GenBank/DDBJ whole genome shotgun (WGS) entry which is preliminary data.</text>
</comment>
<evidence type="ECO:0000313" key="1">
    <source>
        <dbReference type="EMBL" id="MFC3166602.1"/>
    </source>
</evidence>
<keyword evidence="2" id="KW-1185">Reference proteome</keyword>
<name>A0ABV7I7L4_9RHOB</name>
<organism evidence="1 2">
    <name type="scientific">Paracoccus fontiphilus</name>
    <dbReference type="NCBI Taxonomy" id="1815556"/>
    <lineage>
        <taxon>Bacteria</taxon>
        <taxon>Pseudomonadati</taxon>
        <taxon>Pseudomonadota</taxon>
        <taxon>Alphaproteobacteria</taxon>
        <taxon>Rhodobacterales</taxon>
        <taxon>Paracoccaceae</taxon>
        <taxon>Paracoccus</taxon>
    </lineage>
</organism>
<dbReference type="Proteomes" id="UP001595557">
    <property type="component" value="Unassembled WGS sequence"/>
</dbReference>